<evidence type="ECO:0000313" key="6">
    <source>
        <dbReference type="EMBL" id="EIC03020.1"/>
    </source>
</evidence>
<reference evidence="6 7" key="1">
    <citation type="submission" date="2011-09" db="EMBL/GenBank/DDBJ databases">
        <title>The draft genome of Treponema saccharophilum DSM 2985.</title>
        <authorList>
            <consortium name="US DOE Joint Genome Institute (JGI-PGF)"/>
            <person name="Lucas S."/>
            <person name="Copeland A."/>
            <person name="Lapidus A."/>
            <person name="Glavina del Rio T."/>
            <person name="Dalin E."/>
            <person name="Tice H."/>
            <person name="Bruce D."/>
            <person name="Goodwin L."/>
            <person name="Pitluck S."/>
            <person name="Peters L."/>
            <person name="Kyrpides N."/>
            <person name="Mavromatis K."/>
            <person name="Ivanova N."/>
            <person name="Markowitz V."/>
            <person name="Cheng J.-F."/>
            <person name="Hugenholtz P."/>
            <person name="Woyke T."/>
            <person name="Wu D."/>
            <person name="Gronow S."/>
            <person name="Wellnitz S."/>
            <person name="Brambilla E."/>
            <person name="Klenk H.-P."/>
            <person name="Eisen J.A."/>
        </authorList>
    </citation>
    <scope>NUCLEOTIDE SEQUENCE [LARGE SCALE GENOMIC DNA]</scope>
    <source>
        <strain evidence="6 7">DSM 2985</strain>
    </source>
</reference>
<dbReference type="SUPFAM" id="SSF53328">
    <property type="entry name" value="Formyltransferase"/>
    <property type="match status" value="1"/>
</dbReference>
<name>H7EHA0_9SPIR</name>
<dbReference type="UniPathway" id="UPA00074">
    <property type="reaction ID" value="UER00126"/>
</dbReference>
<evidence type="ECO:0000259" key="5">
    <source>
        <dbReference type="Pfam" id="PF00551"/>
    </source>
</evidence>
<dbReference type="EMBL" id="AGRW01000025">
    <property type="protein sequence ID" value="EIC03020.1"/>
    <property type="molecule type" value="Genomic_DNA"/>
</dbReference>
<dbReference type="eggNOG" id="COG0299">
    <property type="taxonomic scope" value="Bacteria"/>
</dbReference>
<evidence type="ECO:0000256" key="3">
    <source>
        <dbReference type="ARBA" id="ARBA00022755"/>
    </source>
</evidence>
<dbReference type="InterPro" id="IPR002376">
    <property type="entry name" value="Formyl_transf_N"/>
</dbReference>
<gene>
    <name evidence="4" type="primary">purN</name>
    <name evidence="6" type="ORF">TresaDRAFT_2474</name>
</gene>
<dbReference type="InterPro" id="IPR004607">
    <property type="entry name" value="GART"/>
</dbReference>
<keyword evidence="3 4" id="KW-0658">Purine biosynthesis</keyword>
<sequence>MGFFVEAHRFFGVCLLSFLWNDIREKTMNISVFVSGGGTNLQALIDYERSVPSCPYKIVSVVADTKSAFALERARNAGIPTDICSPFSVMGAERAKSATKDEKRVAVSDAAMEAAKARGADAIVLAGWLTVLSGRIIDEFSGRIVNLHPALLPKFGGVGMWGHHVHEAVLAAGEKESGCTVHLVDAGCDTGRILVQKKVPVVEGDTPDSLYARIAPFEHEAMVEGVCALAGILGK</sequence>
<dbReference type="GO" id="GO:0004644">
    <property type="term" value="F:phosphoribosylglycinamide formyltransferase activity"/>
    <property type="evidence" value="ECO:0007669"/>
    <property type="project" value="UniProtKB-UniRule"/>
</dbReference>
<comment type="function">
    <text evidence="4">Catalyzes the transfer of a formyl group from 10-formyltetrahydrofolate to 5-phospho-ribosyl-glycinamide (GAR), producing 5-phospho-ribosyl-N-formylglycinamide (FGAR) and tetrahydrofolate.</text>
</comment>
<dbReference type="PANTHER" id="PTHR43369:SF2">
    <property type="entry name" value="PHOSPHORIBOSYLGLYCINAMIDE FORMYLTRANSFERASE"/>
    <property type="match status" value="1"/>
</dbReference>
<dbReference type="PANTHER" id="PTHR43369">
    <property type="entry name" value="PHOSPHORIBOSYLGLYCINAMIDE FORMYLTRANSFERASE"/>
    <property type="match status" value="1"/>
</dbReference>
<keyword evidence="7" id="KW-1185">Reference proteome</keyword>
<comment type="caution">
    <text evidence="4">Lacks conserved residue(s) required for the propagation of feature annotation.</text>
</comment>
<feature type="binding site" evidence="4">
    <location>
        <position position="146"/>
    </location>
    <ligand>
        <name>(6R)-10-formyltetrahydrofolate</name>
        <dbReference type="ChEBI" id="CHEBI:195366"/>
    </ligand>
</feature>
<evidence type="ECO:0000313" key="7">
    <source>
        <dbReference type="Proteomes" id="UP000003571"/>
    </source>
</evidence>
<dbReference type="Pfam" id="PF00551">
    <property type="entry name" value="Formyl_trans_N"/>
    <property type="match status" value="1"/>
</dbReference>
<comment type="similarity">
    <text evidence="4">Belongs to the GART family.</text>
</comment>
<dbReference type="NCBIfam" id="TIGR00639">
    <property type="entry name" value="PurN"/>
    <property type="match status" value="1"/>
</dbReference>
<evidence type="ECO:0000256" key="4">
    <source>
        <dbReference type="HAMAP-Rule" id="MF_01930"/>
    </source>
</evidence>
<dbReference type="STRING" id="907348.TresaDRAFT_2474"/>
<comment type="pathway">
    <text evidence="1 4">Purine metabolism; IMP biosynthesis via de novo pathway; N(2)-formyl-N(1)-(5-phospho-D-ribosyl)glycinamide from N(1)-(5-phospho-D-ribosyl)glycinamide (10-formyl THF route): step 1/1.</text>
</comment>
<feature type="site" description="Raises pKa of active site His" evidence="4">
    <location>
        <position position="189"/>
    </location>
</feature>
<dbReference type="AlphaFoldDB" id="H7EHA0"/>
<protein>
    <recommendedName>
        <fullName evidence="4">Phosphoribosylglycinamide formyltransferase</fullName>
        <ecNumber evidence="4">2.1.2.2</ecNumber>
    </recommendedName>
    <alternativeName>
        <fullName evidence="4">5'-phosphoribosylglycinamide transformylase</fullName>
    </alternativeName>
    <alternativeName>
        <fullName evidence="4">GAR transformylase</fullName>
        <shortName evidence="4">GART</shortName>
    </alternativeName>
</protein>
<comment type="catalytic activity">
    <reaction evidence="4">
        <text>N(1)-(5-phospho-beta-D-ribosyl)glycinamide + (6R)-10-formyltetrahydrofolate = N(2)-formyl-N(1)-(5-phospho-beta-D-ribosyl)glycinamide + (6S)-5,6,7,8-tetrahydrofolate + H(+)</text>
        <dbReference type="Rhea" id="RHEA:15053"/>
        <dbReference type="ChEBI" id="CHEBI:15378"/>
        <dbReference type="ChEBI" id="CHEBI:57453"/>
        <dbReference type="ChEBI" id="CHEBI:143788"/>
        <dbReference type="ChEBI" id="CHEBI:147286"/>
        <dbReference type="ChEBI" id="CHEBI:195366"/>
        <dbReference type="EC" id="2.1.2.2"/>
    </reaction>
</comment>
<dbReference type="PATRIC" id="fig|907348.3.peg.159"/>
<feature type="binding site" evidence="4">
    <location>
        <position position="100"/>
    </location>
    <ligand>
        <name>(6R)-10-formyltetrahydrofolate</name>
        <dbReference type="ChEBI" id="CHEBI:195366"/>
    </ligand>
</feature>
<dbReference type="InterPro" id="IPR036477">
    <property type="entry name" value="Formyl_transf_N_sf"/>
</dbReference>
<keyword evidence="2 4" id="KW-0808">Transferase</keyword>
<proteinExistence type="inferred from homology"/>
<evidence type="ECO:0000256" key="1">
    <source>
        <dbReference type="ARBA" id="ARBA00005054"/>
    </source>
</evidence>
<feature type="binding site" evidence="4">
    <location>
        <begin position="38"/>
        <end position="40"/>
    </location>
    <ligand>
        <name>N(1)-(5-phospho-beta-D-ribosyl)glycinamide</name>
        <dbReference type="ChEBI" id="CHEBI:143788"/>
    </ligand>
</feature>
<organism evidence="6 7">
    <name type="scientific">Treponema saccharophilum DSM 2985</name>
    <dbReference type="NCBI Taxonomy" id="907348"/>
    <lineage>
        <taxon>Bacteria</taxon>
        <taxon>Pseudomonadati</taxon>
        <taxon>Spirochaetota</taxon>
        <taxon>Spirochaetia</taxon>
        <taxon>Spirochaetales</taxon>
        <taxon>Treponemataceae</taxon>
        <taxon>Treponema</taxon>
    </lineage>
</organism>
<dbReference type="Gene3D" id="3.40.50.170">
    <property type="entry name" value="Formyl transferase, N-terminal domain"/>
    <property type="match status" value="1"/>
</dbReference>
<dbReference type="EC" id="2.1.2.2" evidence="4"/>
<dbReference type="CDD" id="cd08645">
    <property type="entry name" value="FMT_core_GART"/>
    <property type="match status" value="1"/>
</dbReference>
<feature type="active site" description="Proton donor" evidence="4">
    <location>
        <position position="148"/>
    </location>
</feature>
<dbReference type="Proteomes" id="UP000003571">
    <property type="component" value="Unassembled WGS sequence"/>
</dbReference>
<dbReference type="GO" id="GO:0005829">
    <property type="term" value="C:cytosol"/>
    <property type="evidence" value="ECO:0007669"/>
    <property type="project" value="TreeGrafter"/>
</dbReference>
<dbReference type="HAMAP" id="MF_01930">
    <property type="entry name" value="PurN"/>
    <property type="match status" value="1"/>
</dbReference>
<feature type="domain" description="Formyl transferase N-terminal" evidence="5">
    <location>
        <begin position="28"/>
        <end position="224"/>
    </location>
</feature>
<accession>H7EHA0</accession>
<comment type="caution">
    <text evidence="6">The sequence shown here is derived from an EMBL/GenBank/DDBJ whole genome shotgun (WGS) entry which is preliminary data.</text>
</comment>
<dbReference type="GO" id="GO:0006189">
    <property type="term" value="P:'de novo' IMP biosynthetic process"/>
    <property type="evidence" value="ECO:0007669"/>
    <property type="project" value="UniProtKB-UniRule"/>
</dbReference>
<evidence type="ECO:0000256" key="2">
    <source>
        <dbReference type="ARBA" id="ARBA00022679"/>
    </source>
</evidence>